<feature type="region of interest" description="Disordered" evidence="1">
    <location>
        <begin position="87"/>
        <end position="155"/>
    </location>
</feature>
<feature type="compositionally biased region" description="Polar residues" evidence="1">
    <location>
        <begin position="87"/>
        <end position="101"/>
    </location>
</feature>
<comment type="caution">
    <text evidence="3">The sequence shown here is derived from an EMBL/GenBank/DDBJ whole genome shotgun (WGS) entry which is preliminary data.</text>
</comment>
<dbReference type="EMBL" id="JFFI01002021">
    <property type="protein sequence ID" value="KXH46047.1"/>
    <property type="molecule type" value="Genomic_DNA"/>
</dbReference>
<dbReference type="AlphaFoldDB" id="A0A135TD59"/>
<dbReference type="InterPro" id="IPR057230">
    <property type="entry name" value="DUF7908"/>
</dbReference>
<evidence type="ECO:0000256" key="1">
    <source>
        <dbReference type="SAM" id="MobiDB-lite"/>
    </source>
</evidence>
<evidence type="ECO:0000313" key="3">
    <source>
        <dbReference type="EMBL" id="KXH46047.1"/>
    </source>
</evidence>
<name>A0A135TD59_9PEZI</name>
<feature type="region of interest" description="Disordered" evidence="1">
    <location>
        <begin position="37"/>
        <end position="68"/>
    </location>
</feature>
<dbReference type="OrthoDB" id="3563678at2759"/>
<organism evidence="3 4">
    <name type="scientific">Colletotrichum salicis</name>
    <dbReference type="NCBI Taxonomy" id="1209931"/>
    <lineage>
        <taxon>Eukaryota</taxon>
        <taxon>Fungi</taxon>
        <taxon>Dikarya</taxon>
        <taxon>Ascomycota</taxon>
        <taxon>Pezizomycotina</taxon>
        <taxon>Sordariomycetes</taxon>
        <taxon>Hypocreomycetidae</taxon>
        <taxon>Glomerellales</taxon>
        <taxon>Glomerellaceae</taxon>
        <taxon>Colletotrichum</taxon>
        <taxon>Colletotrichum acutatum species complex</taxon>
    </lineage>
</organism>
<protein>
    <recommendedName>
        <fullName evidence="2">DUF7908 domain-containing protein</fullName>
    </recommendedName>
</protein>
<sequence length="311" mass="32501">MLASVSPFDHEGDLPATWCFTYLSTYLELTTITAGPTGLETTPNSTSSADAPLSTETNISLSTNPTFGGSGTSSFSLDDSISATGLSVSRSAQETATTATTPLRIPTASLDPSSFSAAGSNTSSIPLTTSSPASLTSNRQVPNTTTSPGPSTSTSAQVVQPMILFVAPGSPTNIIRNLEKRMPGGFVNQNTNVDRQKCDAATVFSLVAGQLLDGGVPVHYSPGESYKPLNAMGTPPNNAIATTFDVFEGALRFYHPSLPGNQAGFCQDATGQVHVTFTSRPPDCETVSLLAYGGNFRSYFTLRTRKLTFVG</sequence>
<feature type="domain" description="DUF7908" evidence="2">
    <location>
        <begin position="175"/>
        <end position="292"/>
    </location>
</feature>
<gene>
    <name evidence="3" type="ORF">CSAL01_04265</name>
</gene>
<dbReference type="Proteomes" id="UP000070121">
    <property type="component" value="Unassembled WGS sequence"/>
</dbReference>
<accession>A0A135TD59</accession>
<reference evidence="3 4" key="1">
    <citation type="submission" date="2014-02" db="EMBL/GenBank/DDBJ databases">
        <title>The genome sequence of Colletotrichum salicis CBS 607.94.</title>
        <authorList>
            <person name="Baroncelli R."/>
            <person name="Thon M.R."/>
        </authorList>
    </citation>
    <scope>NUCLEOTIDE SEQUENCE [LARGE SCALE GENOMIC DNA]</scope>
    <source>
        <strain evidence="3 4">CBS 607.94</strain>
    </source>
</reference>
<dbReference type="Pfam" id="PF25485">
    <property type="entry name" value="DUF7908"/>
    <property type="match status" value="1"/>
</dbReference>
<feature type="compositionally biased region" description="Low complexity" evidence="1">
    <location>
        <begin position="113"/>
        <end position="155"/>
    </location>
</feature>
<proteinExistence type="predicted"/>
<evidence type="ECO:0000259" key="2">
    <source>
        <dbReference type="Pfam" id="PF25485"/>
    </source>
</evidence>
<evidence type="ECO:0000313" key="4">
    <source>
        <dbReference type="Proteomes" id="UP000070121"/>
    </source>
</evidence>
<feature type="compositionally biased region" description="Polar residues" evidence="1">
    <location>
        <begin position="37"/>
        <end position="65"/>
    </location>
</feature>
<dbReference type="STRING" id="1209931.A0A135TD59"/>
<keyword evidence="4" id="KW-1185">Reference proteome</keyword>